<dbReference type="PROSITE" id="PS51776">
    <property type="entry name" value="RH1"/>
    <property type="match status" value="1"/>
</dbReference>
<feature type="region of interest" description="Disordered" evidence="5">
    <location>
        <begin position="364"/>
        <end position="390"/>
    </location>
</feature>
<feature type="domain" description="RH2" evidence="7">
    <location>
        <begin position="310"/>
        <end position="381"/>
    </location>
</feature>
<dbReference type="GO" id="GO:0031267">
    <property type="term" value="F:small GTPase binding"/>
    <property type="evidence" value="ECO:0007669"/>
    <property type="project" value="TreeGrafter"/>
</dbReference>
<dbReference type="KEGG" id="pmrn:116950143"/>
<dbReference type="PANTHER" id="PTHR21502:SF4">
    <property type="entry name" value="RILP-LIKE PROTEIN HOMOLOG"/>
    <property type="match status" value="1"/>
</dbReference>
<dbReference type="RefSeq" id="XP_032823544.1">
    <property type="nucleotide sequence ID" value="XM_032967653.1"/>
</dbReference>
<dbReference type="Gene3D" id="1.20.58.1770">
    <property type="match status" value="1"/>
</dbReference>
<dbReference type="RefSeq" id="XP_032823547.1">
    <property type="nucleotide sequence ID" value="XM_032967656.1"/>
</dbReference>
<dbReference type="Pfam" id="PF09744">
    <property type="entry name" value="RH1"/>
    <property type="match status" value="1"/>
</dbReference>
<dbReference type="GO" id="GO:0051959">
    <property type="term" value="F:dynein light intermediate chain binding"/>
    <property type="evidence" value="ECO:0007669"/>
    <property type="project" value="TreeGrafter"/>
</dbReference>
<dbReference type="RefSeq" id="XP_032823543.1">
    <property type="nucleotide sequence ID" value="XM_032967652.1"/>
</dbReference>
<dbReference type="SUPFAM" id="SSF161256">
    <property type="entry name" value="RILP dimerisation region"/>
    <property type="match status" value="1"/>
</dbReference>
<feature type="domain" description="RH1" evidence="6">
    <location>
        <begin position="7"/>
        <end position="100"/>
    </location>
</feature>
<keyword evidence="8" id="KW-1185">Reference proteome</keyword>
<organism evidence="8 11">
    <name type="scientific">Petromyzon marinus</name>
    <name type="common">Sea lamprey</name>
    <dbReference type="NCBI Taxonomy" id="7757"/>
    <lineage>
        <taxon>Eukaryota</taxon>
        <taxon>Metazoa</taxon>
        <taxon>Chordata</taxon>
        <taxon>Craniata</taxon>
        <taxon>Vertebrata</taxon>
        <taxon>Cyclostomata</taxon>
        <taxon>Hyperoartia</taxon>
        <taxon>Petromyzontiformes</taxon>
        <taxon>Petromyzontidae</taxon>
        <taxon>Petromyzon</taxon>
    </lineage>
</organism>
<proteinExistence type="predicted"/>
<accession>A0AAJ7TV27</accession>
<dbReference type="GO" id="GO:0005737">
    <property type="term" value="C:cytoplasm"/>
    <property type="evidence" value="ECO:0007669"/>
    <property type="project" value="TreeGrafter"/>
</dbReference>
<evidence type="ECO:0000256" key="4">
    <source>
        <dbReference type="SAM" id="Coils"/>
    </source>
</evidence>
<feature type="compositionally biased region" description="Polar residues" evidence="5">
    <location>
        <begin position="445"/>
        <end position="459"/>
    </location>
</feature>
<protein>
    <submittedName>
        <fullName evidence="9 10">RILP-like protein 1 isoform X1</fullName>
    </submittedName>
</protein>
<sequence length="459" mass="51615">MDEKLKMPGSPLDKSPEELGALDVYDIAALLGRGFERALAAGTEGGEVAREAVHELMAPVIRVLEMLEALAVRNGADTESTTLREQLESAKRETITLSARDSRHKQELELVETYWREREEEMLGCMTELQEENRKLDSALRRRDTDNADTEVEETQAEGLTEKERDVMIKLKEVVDKQRDEIRAKDRDISQKNEDVEALQQQLSRLIKINNELRHKLAVMEAQGKSLIEQKVELEADLQSREQEIGRLRETAASVASAFLEQSECQEGAVAHHPGTGEDKLSFFPGVEDEEDESVGMDGKLVVDLKDPNRPRFTLQELREVLQERNELKAKLFLLQEELVYYKSHNHPWMSGVRKRLRGFFPVSEDSDLDPSPPGRPLPSQHAIVKPSPQDSGIRRLFSFFYKDRPAGMRKLSVEAARPGETRQSATAPEQRPPSDGEAVDASGLTGSTATLKSISLNP</sequence>
<dbReference type="Proteomes" id="UP001318040">
    <property type="component" value="Chromosome 38"/>
</dbReference>
<dbReference type="RefSeq" id="XP_032823545.1">
    <property type="nucleotide sequence ID" value="XM_032967654.1"/>
</dbReference>
<dbReference type="Gene3D" id="6.10.230.10">
    <property type="match status" value="1"/>
</dbReference>
<keyword evidence="1" id="KW-0813">Transport</keyword>
<feature type="region of interest" description="Disordered" evidence="5">
    <location>
        <begin position="411"/>
        <end position="459"/>
    </location>
</feature>
<dbReference type="PROSITE" id="PS51777">
    <property type="entry name" value="RH2"/>
    <property type="match status" value="1"/>
</dbReference>
<dbReference type="InterPro" id="IPR034743">
    <property type="entry name" value="RH1"/>
</dbReference>
<evidence type="ECO:0000313" key="13">
    <source>
        <dbReference type="RefSeq" id="XP_032823547.1"/>
    </source>
</evidence>
<feature type="coiled-coil region" evidence="4">
    <location>
        <begin position="175"/>
        <end position="251"/>
    </location>
</feature>
<feature type="compositionally biased region" description="Basic and acidic residues" evidence="5">
    <location>
        <begin position="137"/>
        <end position="146"/>
    </location>
</feature>
<name>A0AAJ7TV27_PETMA</name>
<dbReference type="AlphaFoldDB" id="A0AAJ7TV27"/>
<keyword evidence="2" id="KW-0653">Protein transport</keyword>
<dbReference type="GO" id="GO:0015031">
    <property type="term" value="P:protein transport"/>
    <property type="evidence" value="ECO:0007669"/>
    <property type="project" value="UniProtKB-KW"/>
</dbReference>
<evidence type="ECO:0000259" key="6">
    <source>
        <dbReference type="PROSITE" id="PS51776"/>
    </source>
</evidence>
<dbReference type="Pfam" id="PF11461">
    <property type="entry name" value="RILP"/>
    <property type="match status" value="1"/>
</dbReference>
<evidence type="ECO:0000313" key="8">
    <source>
        <dbReference type="Proteomes" id="UP001318040"/>
    </source>
</evidence>
<dbReference type="GO" id="GO:0036064">
    <property type="term" value="C:ciliary basal body"/>
    <property type="evidence" value="ECO:0007669"/>
    <property type="project" value="TreeGrafter"/>
</dbReference>
<dbReference type="InterPro" id="IPR051241">
    <property type="entry name" value="DZIP_RILPL"/>
</dbReference>
<evidence type="ECO:0000256" key="1">
    <source>
        <dbReference type="ARBA" id="ARBA00022448"/>
    </source>
</evidence>
<dbReference type="GO" id="GO:0060271">
    <property type="term" value="P:cilium assembly"/>
    <property type="evidence" value="ECO:0007669"/>
    <property type="project" value="TreeGrafter"/>
</dbReference>
<evidence type="ECO:0000256" key="3">
    <source>
        <dbReference type="ARBA" id="ARBA00023054"/>
    </source>
</evidence>
<feature type="compositionally biased region" description="Acidic residues" evidence="5">
    <location>
        <begin position="147"/>
        <end position="156"/>
    </location>
</feature>
<reference evidence="9 10" key="1">
    <citation type="submission" date="2025-04" db="UniProtKB">
        <authorList>
            <consortium name="RefSeq"/>
        </authorList>
    </citation>
    <scope>IDENTIFICATION</scope>
    <source>
        <tissue evidence="9 10">Sperm</tissue>
    </source>
</reference>
<dbReference type="RefSeq" id="XP_032823546.1">
    <property type="nucleotide sequence ID" value="XM_032967655.1"/>
</dbReference>
<evidence type="ECO:0000259" key="7">
    <source>
        <dbReference type="PROSITE" id="PS51777"/>
    </source>
</evidence>
<dbReference type="PANTHER" id="PTHR21502">
    <property type="entry name" value="ZINC FINGER PROTEIN DZIP1"/>
    <property type="match status" value="1"/>
</dbReference>
<evidence type="ECO:0000313" key="11">
    <source>
        <dbReference type="RefSeq" id="XP_032823545.1"/>
    </source>
</evidence>
<evidence type="ECO:0000256" key="2">
    <source>
        <dbReference type="ARBA" id="ARBA00022927"/>
    </source>
</evidence>
<evidence type="ECO:0000256" key="5">
    <source>
        <dbReference type="SAM" id="MobiDB-lite"/>
    </source>
</evidence>
<dbReference type="InterPro" id="IPR021563">
    <property type="entry name" value="RILP_dimer"/>
</dbReference>
<keyword evidence="3 4" id="KW-0175">Coiled coil</keyword>
<dbReference type="GO" id="GO:0046983">
    <property type="term" value="F:protein dimerization activity"/>
    <property type="evidence" value="ECO:0007669"/>
    <property type="project" value="InterPro"/>
</dbReference>
<gene>
    <name evidence="9 10 11 12 13" type="primary">LOC116950143</name>
</gene>
<dbReference type="InterPro" id="IPR034744">
    <property type="entry name" value="RH2"/>
</dbReference>
<feature type="region of interest" description="Disordered" evidence="5">
    <location>
        <begin position="137"/>
        <end position="159"/>
    </location>
</feature>
<evidence type="ECO:0000313" key="10">
    <source>
        <dbReference type="RefSeq" id="XP_032823544.1"/>
    </source>
</evidence>
<evidence type="ECO:0000313" key="9">
    <source>
        <dbReference type="RefSeq" id="XP_032823543.1"/>
    </source>
</evidence>
<evidence type="ECO:0000313" key="12">
    <source>
        <dbReference type="RefSeq" id="XP_032823546.1"/>
    </source>
</evidence>